<gene>
    <name evidence="4" type="primary">LOC103718017</name>
</gene>
<keyword evidence="1" id="KW-0677">Repeat</keyword>
<evidence type="ECO:0000256" key="1">
    <source>
        <dbReference type="ARBA" id="ARBA00022737"/>
    </source>
</evidence>
<dbReference type="FunFam" id="1.25.40.10:FF:000184">
    <property type="entry name" value="Pentatricopeptide repeat-containing protein, chloroplastic"/>
    <property type="match status" value="1"/>
</dbReference>
<feature type="repeat" description="PPR" evidence="2">
    <location>
        <begin position="237"/>
        <end position="271"/>
    </location>
</feature>
<dbReference type="Pfam" id="PF13041">
    <property type="entry name" value="PPR_2"/>
    <property type="match status" value="2"/>
</dbReference>
<dbReference type="GO" id="GO:0003723">
    <property type="term" value="F:RNA binding"/>
    <property type="evidence" value="ECO:0007669"/>
    <property type="project" value="InterPro"/>
</dbReference>
<feature type="repeat" description="PPR" evidence="2">
    <location>
        <begin position="105"/>
        <end position="139"/>
    </location>
</feature>
<reference evidence="4" key="2">
    <citation type="submission" date="2025-08" db="UniProtKB">
        <authorList>
            <consortium name="RefSeq"/>
        </authorList>
    </citation>
    <scope>IDENTIFICATION</scope>
    <source>
        <tissue evidence="4">Young leaves</tissue>
    </source>
</reference>
<dbReference type="GeneID" id="103718017"/>
<dbReference type="PROSITE" id="PS51375">
    <property type="entry name" value="PPR"/>
    <property type="match status" value="4"/>
</dbReference>
<organism evidence="3 4">
    <name type="scientific">Phoenix dactylifera</name>
    <name type="common">Date palm</name>
    <dbReference type="NCBI Taxonomy" id="42345"/>
    <lineage>
        <taxon>Eukaryota</taxon>
        <taxon>Viridiplantae</taxon>
        <taxon>Streptophyta</taxon>
        <taxon>Embryophyta</taxon>
        <taxon>Tracheophyta</taxon>
        <taxon>Spermatophyta</taxon>
        <taxon>Magnoliopsida</taxon>
        <taxon>Liliopsida</taxon>
        <taxon>Arecaceae</taxon>
        <taxon>Coryphoideae</taxon>
        <taxon>Phoeniceae</taxon>
        <taxon>Phoenix</taxon>
    </lineage>
</organism>
<dbReference type="KEGG" id="pda:103718017"/>
<evidence type="ECO:0000256" key="2">
    <source>
        <dbReference type="PROSITE-ProRule" id="PRU00708"/>
    </source>
</evidence>
<keyword evidence="3" id="KW-1185">Reference proteome</keyword>
<name>A0A8B7CS88_PHODC</name>
<evidence type="ECO:0000313" key="3">
    <source>
        <dbReference type="Proteomes" id="UP000228380"/>
    </source>
</evidence>
<evidence type="ECO:0000313" key="4">
    <source>
        <dbReference type="RefSeq" id="XP_008804863.3"/>
    </source>
</evidence>
<feature type="repeat" description="PPR" evidence="2">
    <location>
        <begin position="175"/>
        <end position="209"/>
    </location>
</feature>
<dbReference type="RefSeq" id="XP_008804863.3">
    <property type="nucleotide sequence ID" value="XM_008806641.4"/>
</dbReference>
<dbReference type="FunFam" id="1.25.40.10:FF:000731">
    <property type="entry name" value="Pentatricopeptide repeat-containing protein"/>
    <property type="match status" value="1"/>
</dbReference>
<dbReference type="InterPro" id="IPR011990">
    <property type="entry name" value="TPR-like_helical_dom_sf"/>
</dbReference>
<dbReference type="Pfam" id="PF01535">
    <property type="entry name" value="PPR"/>
    <property type="match status" value="4"/>
</dbReference>
<dbReference type="AlphaFoldDB" id="A0A8B7CS88"/>
<dbReference type="PANTHER" id="PTHR47926">
    <property type="entry name" value="PENTATRICOPEPTIDE REPEAT-CONTAINING PROTEIN"/>
    <property type="match status" value="1"/>
</dbReference>
<dbReference type="GO" id="GO:0009451">
    <property type="term" value="P:RNA modification"/>
    <property type="evidence" value="ECO:0007669"/>
    <property type="project" value="InterPro"/>
</dbReference>
<proteinExistence type="predicted"/>
<dbReference type="InterPro" id="IPR046848">
    <property type="entry name" value="E_motif"/>
</dbReference>
<dbReference type="InterPro" id="IPR002885">
    <property type="entry name" value="PPR_rpt"/>
</dbReference>
<dbReference type="Proteomes" id="UP000228380">
    <property type="component" value="Chromosome 8"/>
</dbReference>
<dbReference type="PANTHER" id="PTHR47926:SF340">
    <property type="entry name" value="PENTATRICOPEPTIDE REPEAT-CONTAINING PROTEIN"/>
    <property type="match status" value="1"/>
</dbReference>
<dbReference type="Pfam" id="PF20431">
    <property type="entry name" value="E_motif"/>
    <property type="match status" value="1"/>
</dbReference>
<protein>
    <submittedName>
        <fullName evidence="4">Pentatricopeptide repeat-containing protein At5g08510-like</fullName>
    </submittedName>
</protein>
<dbReference type="InterPro" id="IPR046960">
    <property type="entry name" value="PPR_At4g14850-like_plant"/>
</dbReference>
<dbReference type="Gene3D" id="1.25.40.10">
    <property type="entry name" value="Tetratricopeptide repeat domain"/>
    <property type="match status" value="3"/>
</dbReference>
<dbReference type="NCBIfam" id="TIGR00756">
    <property type="entry name" value="PPR"/>
    <property type="match status" value="4"/>
</dbReference>
<accession>A0A8B7CS88</accession>
<sequence>MTPIGRNIHGGKPKTCLWGLGPPARLSRMINAPLRPTARSLVRLIKSVNPATPFATREAQQLHSVVTKAGFISSEFISSALITLHSGVGSIARARQLFDEIPHPGLVSWTAMVRAYSIMSCPMAALNLFRHMISAGIMPDPVALATAISACRQLGHPGPAKMIHAFTLCSGIQIDAFVSTELLRIYGDHGELELARKLFDEMPTRTLVAWNAIVHQYVKHDLIDAARRLFLEMPNRDVISWNTLISGYSQAGHCREALVLFREMELSSVRPNELTLCTILGACASQGALETGMWLHAYIERNSMNFYGCLDHCLIDMYAKCGSIERAVQVFEKIPMRRDLYSWTSVICGLAMHGRADHALRLFSRMQEMGVQPDDVIMVGVLNACAHRGLVDEGCKHFHSMEEVYGLKPKIEHYGCMIDLLGRVGQLQEALDIIVGMPMVPNAVVWGTLLSCCRVHNNVKLGEIAAMKLLELDPHDRWARVMLSNMYAEAHDWGGVIRLRKEMKGGEMRKAPGCSSIEVSGEVHEFLAGDSLHPQHAEIYTMLENIEAQMQMR</sequence>
<reference evidence="3" key="1">
    <citation type="journal article" date="2019" name="Nat. Commun.">
        <title>Genome-wide association mapping of date palm fruit traits.</title>
        <authorList>
            <person name="Hazzouri K.M."/>
            <person name="Gros-Balthazard M."/>
            <person name="Flowers J.M."/>
            <person name="Copetti D."/>
            <person name="Lemansour A."/>
            <person name="Lebrun M."/>
            <person name="Masmoudi K."/>
            <person name="Ferrand S."/>
            <person name="Dhar M.I."/>
            <person name="Fresquez Z.A."/>
            <person name="Rosas U."/>
            <person name="Zhang J."/>
            <person name="Talag J."/>
            <person name="Lee S."/>
            <person name="Kudrna D."/>
            <person name="Powell R.F."/>
            <person name="Leitch I.J."/>
            <person name="Krueger R.R."/>
            <person name="Wing R.A."/>
            <person name="Amiri K.M.A."/>
            <person name="Purugganan M.D."/>
        </authorList>
    </citation>
    <scope>NUCLEOTIDE SEQUENCE [LARGE SCALE GENOMIC DNA]</scope>
    <source>
        <strain evidence="3">cv. Khalas</strain>
    </source>
</reference>
<feature type="repeat" description="PPR" evidence="2">
    <location>
        <begin position="339"/>
        <end position="373"/>
    </location>
</feature>
<dbReference type="OrthoDB" id="185373at2759"/>